<keyword evidence="3 6" id="KW-0812">Transmembrane</keyword>
<dbReference type="Pfam" id="PF12704">
    <property type="entry name" value="MacB_PCD"/>
    <property type="match status" value="1"/>
</dbReference>
<dbReference type="PANTHER" id="PTHR30572:SF18">
    <property type="entry name" value="ABC-TYPE MACROLIDE FAMILY EXPORT SYSTEM PERMEASE COMPONENT 2"/>
    <property type="match status" value="1"/>
</dbReference>
<keyword evidence="5 6" id="KW-0472">Membrane</keyword>
<gene>
    <name evidence="9" type="ORF">DQQ10_18010</name>
</gene>
<proteinExistence type="predicted"/>
<dbReference type="AlphaFoldDB" id="A0A364XYG6"/>
<dbReference type="EMBL" id="QMFY01000010">
    <property type="protein sequence ID" value="RAV99501.1"/>
    <property type="molecule type" value="Genomic_DNA"/>
</dbReference>
<dbReference type="GO" id="GO:0005886">
    <property type="term" value="C:plasma membrane"/>
    <property type="evidence" value="ECO:0007669"/>
    <property type="project" value="UniProtKB-SubCell"/>
</dbReference>
<accession>A0A364XYG6</accession>
<feature type="domain" description="MacB-like periplasmic core" evidence="8">
    <location>
        <begin position="31"/>
        <end position="147"/>
    </location>
</feature>
<name>A0A364XYG6_9BACT</name>
<protein>
    <recommendedName>
        <fullName evidence="11">ABC3 transporter permease protein domain-containing protein</fullName>
    </recommendedName>
</protein>
<reference evidence="9 10" key="1">
    <citation type="submission" date="2018-06" db="EMBL/GenBank/DDBJ databases">
        <title>Chryseolinea flavus sp. nov., a member of the phylum Bacteroidetes isolated from soil.</title>
        <authorList>
            <person name="Li Y."/>
            <person name="Wang J."/>
        </authorList>
    </citation>
    <scope>NUCLEOTIDE SEQUENCE [LARGE SCALE GENOMIC DNA]</scope>
    <source>
        <strain evidence="9 10">SDU1-6</strain>
    </source>
</reference>
<comment type="subcellular location">
    <subcellularLocation>
        <location evidence="1">Cell membrane</location>
        <topology evidence="1">Multi-pass membrane protein</topology>
    </subcellularLocation>
</comment>
<evidence type="ECO:0000256" key="3">
    <source>
        <dbReference type="ARBA" id="ARBA00022692"/>
    </source>
</evidence>
<dbReference type="Proteomes" id="UP000251889">
    <property type="component" value="Unassembled WGS sequence"/>
</dbReference>
<dbReference type="Pfam" id="PF02687">
    <property type="entry name" value="FtsX"/>
    <property type="match status" value="1"/>
</dbReference>
<dbReference type="PANTHER" id="PTHR30572">
    <property type="entry name" value="MEMBRANE COMPONENT OF TRANSPORTER-RELATED"/>
    <property type="match status" value="1"/>
</dbReference>
<comment type="caution">
    <text evidence="9">The sequence shown here is derived from an EMBL/GenBank/DDBJ whole genome shotgun (WGS) entry which is preliminary data.</text>
</comment>
<dbReference type="InterPro" id="IPR003838">
    <property type="entry name" value="ABC3_permease_C"/>
</dbReference>
<organism evidence="9 10">
    <name type="scientific">Pseudochryseolinea flava</name>
    <dbReference type="NCBI Taxonomy" id="2059302"/>
    <lineage>
        <taxon>Bacteria</taxon>
        <taxon>Pseudomonadati</taxon>
        <taxon>Bacteroidota</taxon>
        <taxon>Cytophagia</taxon>
        <taxon>Cytophagales</taxon>
        <taxon>Fulvivirgaceae</taxon>
        <taxon>Pseudochryseolinea</taxon>
    </lineage>
</organism>
<feature type="transmembrane region" description="Helical" evidence="6">
    <location>
        <begin position="180"/>
        <end position="204"/>
    </location>
</feature>
<evidence type="ECO:0000256" key="4">
    <source>
        <dbReference type="ARBA" id="ARBA00022989"/>
    </source>
</evidence>
<evidence type="ECO:0000256" key="5">
    <source>
        <dbReference type="ARBA" id="ARBA00023136"/>
    </source>
</evidence>
<dbReference type="InterPro" id="IPR050250">
    <property type="entry name" value="Macrolide_Exporter_MacB"/>
</dbReference>
<feature type="transmembrane region" description="Helical" evidence="6">
    <location>
        <begin position="232"/>
        <end position="251"/>
    </location>
</feature>
<evidence type="ECO:0000256" key="1">
    <source>
        <dbReference type="ARBA" id="ARBA00004651"/>
    </source>
</evidence>
<keyword evidence="2" id="KW-1003">Cell membrane</keyword>
<evidence type="ECO:0000259" key="8">
    <source>
        <dbReference type="Pfam" id="PF12704"/>
    </source>
</evidence>
<evidence type="ECO:0000313" key="9">
    <source>
        <dbReference type="EMBL" id="RAV99501.1"/>
    </source>
</evidence>
<dbReference type="InterPro" id="IPR025857">
    <property type="entry name" value="MacB_PCD"/>
</dbReference>
<feature type="transmembrane region" description="Helical" evidence="6">
    <location>
        <begin position="266"/>
        <end position="286"/>
    </location>
</feature>
<evidence type="ECO:0000256" key="6">
    <source>
        <dbReference type="SAM" id="Phobius"/>
    </source>
</evidence>
<feature type="domain" description="ABC3 transporter permease C-terminal" evidence="7">
    <location>
        <begin position="183"/>
        <end position="292"/>
    </location>
</feature>
<dbReference type="GO" id="GO:0022857">
    <property type="term" value="F:transmembrane transporter activity"/>
    <property type="evidence" value="ECO:0007669"/>
    <property type="project" value="TreeGrafter"/>
</dbReference>
<dbReference type="OrthoDB" id="1451596at2"/>
<evidence type="ECO:0000259" key="7">
    <source>
        <dbReference type="Pfam" id="PF02687"/>
    </source>
</evidence>
<keyword evidence="4 6" id="KW-1133">Transmembrane helix</keyword>
<evidence type="ECO:0000256" key="2">
    <source>
        <dbReference type="ARBA" id="ARBA00022475"/>
    </source>
</evidence>
<keyword evidence="10" id="KW-1185">Reference proteome</keyword>
<evidence type="ECO:0000313" key="10">
    <source>
        <dbReference type="Proteomes" id="UP000251889"/>
    </source>
</evidence>
<evidence type="ECO:0008006" key="11">
    <source>
        <dbReference type="Google" id="ProtNLM"/>
    </source>
</evidence>
<sequence length="303" mass="33945">MAISDAFITGTMAADASLTWEGKDPSSQPLIAMNSCSHDFPETNGFKFIVGRDFSRDQRTDSAAVIINALGAKLVGNGDMNVVGKKIRFGHGKEREIIGVIEDQVRWTPFANQSAHIYYINYDVRHALTIRLMPNMDVRASLKKIEAVLKQFNPGSPFEYVFQDQDYKKFFHDEERTIKLATVISSITIFISCIGVFGLAAYATSQRAKEIGIRKVLGASVFSIWRMLSTDFVKLVVIAMLIAMPLGYYVVTKWISQYDYRVDIEWIVFLFIALIAIAVTLLTVSYQTIKAALVNPTDSLRGE</sequence>